<dbReference type="OrthoDB" id="68575at2759"/>
<name>A0A2T7PFN7_POMCA</name>
<dbReference type="GO" id="GO:0010181">
    <property type="term" value="F:FMN binding"/>
    <property type="evidence" value="ECO:0007669"/>
    <property type="project" value="TreeGrafter"/>
</dbReference>
<evidence type="ECO:0000259" key="1">
    <source>
        <dbReference type="Pfam" id="PF03358"/>
    </source>
</evidence>
<dbReference type="AlphaFoldDB" id="A0A2T7PFN7"/>
<dbReference type="InterPro" id="IPR050712">
    <property type="entry name" value="NAD(P)H-dep_reductase"/>
</dbReference>
<dbReference type="Pfam" id="PF03358">
    <property type="entry name" value="FMN_red"/>
    <property type="match status" value="1"/>
</dbReference>
<feature type="domain" description="NADPH-dependent FMN reductase-like" evidence="1">
    <location>
        <begin position="6"/>
        <end position="153"/>
    </location>
</feature>
<dbReference type="PANTHER" id="PTHR30543:SF21">
    <property type="entry name" value="NAD(P)H-DEPENDENT FMN REDUCTASE LOT6"/>
    <property type="match status" value="1"/>
</dbReference>
<dbReference type="FunFam" id="3.40.50.360:FF:000078">
    <property type="entry name" value="Chromate reductase"/>
    <property type="match status" value="1"/>
</dbReference>
<reference evidence="2 3" key="1">
    <citation type="submission" date="2018-04" db="EMBL/GenBank/DDBJ databases">
        <title>The genome of golden apple snail Pomacea canaliculata provides insight into stress tolerance and invasive adaptation.</title>
        <authorList>
            <person name="Liu C."/>
            <person name="Liu B."/>
            <person name="Ren Y."/>
            <person name="Zhang Y."/>
            <person name="Wang H."/>
            <person name="Li S."/>
            <person name="Jiang F."/>
            <person name="Yin L."/>
            <person name="Zhang G."/>
            <person name="Qian W."/>
            <person name="Fan W."/>
        </authorList>
    </citation>
    <scope>NUCLEOTIDE SEQUENCE [LARGE SCALE GENOMIC DNA]</scope>
    <source>
        <strain evidence="2">SZHN2017</strain>
        <tissue evidence="2">Muscle</tissue>
    </source>
</reference>
<dbReference type="STRING" id="400727.A0A2T7PFN7"/>
<dbReference type="PANTHER" id="PTHR30543">
    <property type="entry name" value="CHROMATE REDUCTASE"/>
    <property type="match status" value="1"/>
</dbReference>
<dbReference type="InterPro" id="IPR029039">
    <property type="entry name" value="Flavoprotein-like_sf"/>
</dbReference>
<organism evidence="2 3">
    <name type="scientific">Pomacea canaliculata</name>
    <name type="common">Golden apple snail</name>
    <dbReference type="NCBI Taxonomy" id="400727"/>
    <lineage>
        <taxon>Eukaryota</taxon>
        <taxon>Metazoa</taxon>
        <taxon>Spiralia</taxon>
        <taxon>Lophotrochozoa</taxon>
        <taxon>Mollusca</taxon>
        <taxon>Gastropoda</taxon>
        <taxon>Caenogastropoda</taxon>
        <taxon>Architaenioglossa</taxon>
        <taxon>Ampullarioidea</taxon>
        <taxon>Ampullariidae</taxon>
        <taxon>Pomacea</taxon>
    </lineage>
</organism>
<dbReference type="OMA" id="HMVSVRE"/>
<keyword evidence="3" id="KW-1185">Reference proteome</keyword>
<dbReference type="Proteomes" id="UP000245119">
    <property type="component" value="Linkage Group LG4"/>
</dbReference>
<dbReference type="InterPro" id="IPR005025">
    <property type="entry name" value="FMN_Rdtase-like_dom"/>
</dbReference>
<evidence type="ECO:0000313" key="3">
    <source>
        <dbReference type="Proteomes" id="UP000245119"/>
    </source>
</evidence>
<dbReference type="SUPFAM" id="SSF52218">
    <property type="entry name" value="Flavoproteins"/>
    <property type="match status" value="1"/>
</dbReference>
<accession>A0A2T7PFN7</accession>
<dbReference type="GO" id="GO:0005829">
    <property type="term" value="C:cytosol"/>
    <property type="evidence" value="ECO:0007669"/>
    <property type="project" value="TreeGrafter"/>
</dbReference>
<gene>
    <name evidence="2" type="ORF">C0Q70_07651</name>
</gene>
<dbReference type="GO" id="GO:0016491">
    <property type="term" value="F:oxidoreductase activity"/>
    <property type="evidence" value="ECO:0007669"/>
    <property type="project" value="InterPro"/>
</dbReference>
<sequence>MASKLNVLMFLGTTREGRLGPRVAQFVQHQLKTKYDLMLLDAEDLNLPMLKKALHFYEDPSQAPKVLLDCKAKIQAADAFIVITAEYNTGMPPALSNMLNHFGPKSFSYKPSGIISYSVGIFGGVRAAMQLRCFLGEIGTLSVSNVFAIPEIHNALDENGKPLNEHMVTGLDHMISQLDWYAHAMKNHRNMTGVPKYIPKSDIIYE</sequence>
<dbReference type="EMBL" id="PZQS01000004">
    <property type="protein sequence ID" value="PVD32219.1"/>
    <property type="molecule type" value="Genomic_DNA"/>
</dbReference>
<dbReference type="Gene3D" id="3.40.50.360">
    <property type="match status" value="1"/>
</dbReference>
<evidence type="ECO:0000313" key="2">
    <source>
        <dbReference type="EMBL" id="PVD32219.1"/>
    </source>
</evidence>
<protein>
    <recommendedName>
        <fullName evidence="1">NADPH-dependent FMN reductase-like domain-containing protein</fullName>
    </recommendedName>
</protein>
<proteinExistence type="predicted"/>
<comment type="caution">
    <text evidence="2">The sequence shown here is derived from an EMBL/GenBank/DDBJ whole genome shotgun (WGS) entry which is preliminary data.</text>
</comment>